<evidence type="ECO:0000259" key="2">
    <source>
        <dbReference type="PROSITE" id="PS50983"/>
    </source>
</evidence>
<dbReference type="PROSITE" id="PS50983">
    <property type="entry name" value="FE_B12_PBP"/>
    <property type="match status" value="1"/>
</dbReference>
<dbReference type="RefSeq" id="WP_226953946.1">
    <property type="nucleotide sequence ID" value="NZ_JACDXW010000003.1"/>
</dbReference>
<dbReference type="EMBL" id="JACDXW010000003">
    <property type="protein sequence ID" value="MCB5363604.1"/>
    <property type="molecule type" value="Genomic_DNA"/>
</dbReference>
<protein>
    <submittedName>
        <fullName evidence="3">Cobalamin-binding protein</fullName>
    </submittedName>
</protein>
<name>A0ABS8CCM1_9BURK</name>
<dbReference type="InterPro" id="IPR050902">
    <property type="entry name" value="ABC_Transporter_SBP"/>
</dbReference>
<accession>A0ABS8CCM1</accession>
<keyword evidence="4" id="KW-1185">Reference proteome</keyword>
<reference evidence="3 4" key="1">
    <citation type="submission" date="2020-07" db="EMBL/GenBank/DDBJ databases">
        <title>Pusillimonas sp. nov., isolated from poultry manure in Taiwan.</title>
        <authorList>
            <person name="Lin S.-Y."/>
            <person name="Tang Y.-S."/>
            <person name="Young C.-C."/>
        </authorList>
    </citation>
    <scope>NUCLEOTIDE SEQUENCE [LARGE SCALE GENOMIC DNA]</scope>
    <source>
        <strain evidence="3 4">CC-YST705</strain>
    </source>
</reference>
<dbReference type="SUPFAM" id="SSF53807">
    <property type="entry name" value="Helical backbone' metal receptor"/>
    <property type="match status" value="1"/>
</dbReference>
<sequence length="293" mass="31097">MSMLNSLGSFKRYMATLAGLIALPLALTPALGQEAAPNEAIPARVITLAPHITELMFAAGAGDKVIATINSSDHPAPARELPRVGDGVQLNIEAVLAHHPDVLLAWAPTHTLRALLPTLSASGITLQYSQPAVVDEIPDEILRFGRLFGTQETAIPFAAELRQRLQALRALYAGRPPVSVFLDLGDTPLMTLGDDTLFNSVLALCGGVNLYVDTGLPAPQVSAEGVLSRNPDVVLVAASVGGSMRQTPWKALGLPAALRNHLHAVNPDTLLRPGPRLIEAAEDICRHIDEARQ</sequence>
<evidence type="ECO:0000256" key="1">
    <source>
        <dbReference type="SAM" id="SignalP"/>
    </source>
</evidence>
<evidence type="ECO:0000313" key="3">
    <source>
        <dbReference type="EMBL" id="MCB5363604.1"/>
    </source>
</evidence>
<organism evidence="3 4">
    <name type="scientific">Mesopusillimonas faecipullorum</name>
    <dbReference type="NCBI Taxonomy" id="2755040"/>
    <lineage>
        <taxon>Bacteria</taxon>
        <taxon>Pseudomonadati</taxon>
        <taxon>Pseudomonadota</taxon>
        <taxon>Betaproteobacteria</taxon>
        <taxon>Burkholderiales</taxon>
        <taxon>Alcaligenaceae</taxon>
        <taxon>Mesopusillimonas</taxon>
    </lineage>
</organism>
<comment type="caution">
    <text evidence="3">The sequence shown here is derived from an EMBL/GenBank/DDBJ whole genome shotgun (WGS) entry which is preliminary data.</text>
</comment>
<feature type="chain" id="PRO_5045090272" evidence="1">
    <location>
        <begin position="36"/>
        <end position="293"/>
    </location>
</feature>
<gene>
    <name evidence="3" type="ORF">H0484_07570</name>
</gene>
<dbReference type="Proteomes" id="UP000776983">
    <property type="component" value="Unassembled WGS sequence"/>
</dbReference>
<dbReference type="Pfam" id="PF01497">
    <property type="entry name" value="Peripla_BP_2"/>
    <property type="match status" value="1"/>
</dbReference>
<proteinExistence type="predicted"/>
<dbReference type="PANTHER" id="PTHR30535:SF34">
    <property type="entry name" value="MOLYBDATE-BINDING PROTEIN MOLA"/>
    <property type="match status" value="1"/>
</dbReference>
<dbReference type="CDD" id="cd01144">
    <property type="entry name" value="BtuF"/>
    <property type="match status" value="1"/>
</dbReference>
<keyword evidence="1" id="KW-0732">Signal</keyword>
<dbReference type="InterPro" id="IPR002491">
    <property type="entry name" value="ABC_transptr_periplasmic_BD"/>
</dbReference>
<dbReference type="Gene3D" id="3.40.50.1980">
    <property type="entry name" value="Nitrogenase molybdenum iron protein domain"/>
    <property type="match status" value="2"/>
</dbReference>
<feature type="signal peptide" evidence="1">
    <location>
        <begin position="1"/>
        <end position="35"/>
    </location>
</feature>
<dbReference type="PANTHER" id="PTHR30535">
    <property type="entry name" value="VITAMIN B12-BINDING PROTEIN"/>
    <property type="match status" value="1"/>
</dbReference>
<feature type="domain" description="Fe/B12 periplasmic-binding" evidence="2">
    <location>
        <begin position="44"/>
        <end position="292"/>
    </location>
</feature>
<evidence type="ECO:0000313" key="4">
    <source>
        <dbReference type="Proteomes" id="UP000776983"/>
    </source>
</evidence>